<feature type="non-terminal residue" evidence="2">
    <location>
        <position position="101"/>
    </location>
</feature>
<keyword evidence="3" id="KW-1185">Reference proteome</keyword>
<gene>
    <name evidence="2" type="ORF">ACJMK2_043995</name>
</gene>
<dbReference type="PANTHER" id="PTHR12673:SF159">
    <property type="entry name" value="LD03170P"/>
    <property type="match status" value="1"/>
</dbReference>
<feature type="domain" description="DH" evidence="1">
    <location>
        <begin position="1"/>
        <end position="101"/>
    </location>
</feature>
<dbReference type="AlphaFoldDB" id="A0ABD3VYN1"/>
<name>A0ABD3VYN1_SINWO</name>
<dbReference type="InterPro" id="IPR035899">
    <property type="entry name" value="DBL_dom_sf"/>
</dbReference>
<evidence type="ECO:0000313" key="2">
    <source>
        <dbReference type="EMBL" id="KAL3866714.1"/>
    </source>
</evidence>
<reference evidence="2 3" key="1">
    <citation type="submission" date="2024-11" db="EMBL/GenBank/DDBJ databases">
        <title>Chromosome-level genome assembly of the freshwater bivalve Anodonta woodiana.</title>
        <authorList>
            <person name="Chen X."/>
        </authorList>
    </citation>
    <scope>NUCLEOTIDE SEQUENCE [LARGE SCALE GENOMIC DNA]</scope>
    <source>
        <strain evidence="2">MN2024</strain>
        <tissue evidence="2">Gills</tissue>
    </source>
</reference>
<proteinExistence type="predicted"/>
<dbReference type="Gene3D" id="1.20.900.10">
    <property type="entry name" value="Dbl homology (DH) domain"/>
    <property type="match status" value="1"/>
</dbReference>
<dbReference type="InterPro" id="IPR051092">
    <property type="entry name" value="FYVE_RhoGEF_PH"/>
</dbReference>
<protein>
    <recommendedName>
        <fullName evidence="1">DH domain-containing protein</fullName>
    </recommendedName>
</protein>
<dbReference type="EMBL" id="JBJQND010000009">
    <property type="protein sequence ID" value="KAL3866714.1"/>
    <property type="molecule type" value="Genomic_DNA"/>
</dbReference>
<comment type="caution">
    <text evidence="2">The sequence shown here is derived from an EMBL/GenBank/DDBJ whole genome shotgun (WGS) entry which is preliminary data.</text>
</comment>
<dbReference type="InterPro" id="IPR000219">
    <property type="entry name" value="DH_dom"/>
</dbReference>
<accession>A0ABD3VYN1</accession>
<organism evidence="2 3">
    <name type="scientific">Sinanodonta woodiana</name>
    <name type="common">Chinese pond mussel</name>
    <name type="synonym">Anodonta woodiana</name>
    <dbReference type="NCBI Taxonomy" id="1069815"/>
    <lineage>
        <taxon>Eukaryota</taxon>
        <taxon>Metazoa</taxon>
        <taxon>Spiralia</taxon>
        <taxon>Lophotrochozoa</taxon>
        <taxon>Mollusca</taxon>
        <taxon>Bivalvia</taxon>
        <taxon>Autobranchia</taxon>
        <taxon>Heteroconchia</taxon>
        <taxon>Palaeoheterodonta</taxon>
        <taxon>Unionida</taxon>
        <taxon>Unionoidea</taxon>
        <taxon>Unionidae</taxon>
        <taxon>Unioninae</taxon>
        <taxon>Sinanodonta</taxon>
    </lineage>
</organism>
<evidence type="ECO:0000259" key="1">
    <source>
        <dbReference type="PROSITE" id="PS50010"/>
    </source>
</evidence>
<dbReference type="SUPFAM" id="SSF48065">
    <property type="entry name" value="DBL homology domain (DH-domain)"/>
    <property type="match status" value="1"/>
</dbReference>
<dbReference type="Pfam" id="PF00621">
    <property type="entry name" value="RhoGEF"/>
    <property type="match status" value="1"/>
</dbReference>
<dbReference type="PANTHER" id="PTHR12673">
    <property type="entry name" value="FACIOGENITAL DYSPLASIA PROTEIN"/>
    <property type="match status" value="1"/>
</dbReference>
<dbReference type="Proteomes" id="UP001634394">
    <property type="component" value="Unassembled WGS sequence"/>
</dbReference>
<evidence type="ECO:0000313" key="3">
    <source>
        <dbReference type="Proteomes" id="UP001634394"/>
    </source>
</evidence>
<dbReference type="PROSITE" id="PS50010">
    <property type="entry name" value="DH_2"/>
    <property type="match status" value="1"/>
</dbReference>
<feature type="non-terminal residue" evidence="2">
    <location>
        <position position="1"/>
    </location>
</feature>
<sequence length="101" mass="12264">DLFDMLLPMLCIYQEYVRNHHYSLQVLAEYKQRSEFNNLLKRYEEKPACENRTLETFLTYPMHQIPRYIITLHELLAHTPHDHVERQSLEYAKGKLEELSK</sequence>